<evidence type="ECO:0000313" key="2">
    <source>
        <dbReference type="Proteomes" id="UP000244152"/>
    </source>
</evidence>
<evidence type="ECO:0000313" key="1">
    <source>
        <dbReference type="EMBL" id="PTQ81307.1"/>
    </source>
</evidence>
<dbReference type="AlphaFoldDB" id="A0A2T5IBU6"/>
<gene>
    <name evidence="1" type="ORF">C8R21_11040</name>
</gene>
<dbReference type="EMBL" id="QAOK01000010">
    <property type="protein sequence ID" value="PTQ81307.1"/>
    <property type="molecule type" value="Genomic_DNA"/>
</dbReference>
<proteinExistence type="predicted"/>
<accession>A0A2T5IBU6</accession>
<protein>
    <submittedName>
        <fullName evidence="1">Uncharacterized protein</fullName>
    </submittedName>
</protein>
<comment type="caution">
    <text evidence="1">The sequence shown here is derived from an EMBL/GenBank/DDBJ whole genome shotgun (WGS) entry which is preliminary data.</text>
</comment>
<dbReference type="Proteomes" id="UP000244152">
    <property type="component" value="Unassembled WGS sequence"/>
</dbReference>
<name>A0A2T5IBU6_9PROT</name>
<reference evidence="1 2" key="1">
    <citation type="submission" date="2018-04" db="EMBL/GenBank/DDBJ databases">
        <title>Active sludge and wastewater microbial communities from Klosterneuburg, Austria.</title>
        <authorList>
            <person name="Wagner M."/>
        </authorList>
    </citation>
    <scope>NUCLEOTIDE SEQUENCE [LARGE SCALE GENOMIC DNA]</scope>
    <source>
        <strain evidence="1 2">Nl12</strain>
    </source>
</reference>
<organism evidence="1 2">
    <name type="scientific">Nitrosospira multiformis</name>
    <dbReference type="NCBI Taxonomy" id="1231"/>
    <lineage>
        <taxon>Bacteria</taxon>
        <taxon>Pseudomonadati</taxon>
        <taxon>Pseudomonadota</taxon>
        <taxon>Betaproteobacteria</taxon>
        <taxon>Nitrosomonadales</taxon>
        <taxon>Nitrosomonadaceae</taxon>
        <taxon>Nitrosospira</taxon>
    </lineage>
</organism>
<sequence length="54" mass="6425">MLEREEITQALRYVVWRRARRNACNRREASGRKLIFNLILTDCDLTAGLQFIED</sequence>